<evidence type="ECO:0000313" key="1">
    <source>
        <dbReference type="EMBL" id="PSR30776.1"/>
    </source>
</evidence>
<evidence type="ECO:0000313" key="2">
    <source>
        <dbReference type="Proteomes" id="UP000242699"/>
    </source>
</evidence>
<sequence>MRPVRLPPLSPVIRSVFPNPALVGQSIRIFGSDLGTAKGTLTIGGQSASITMWTPYFVEAVVPPPSPVIRAVYPNPAKPGSIVSVSGINFGTMPGTVMLGTTSLTIRSWSPYFVSVELPNSLTTGTYTLQMTMRDGQTTTAKITIS</sequence>
<organism evidence="1 2">
    <name type="scientific">Sulfobacillus benefaciens</name>
    <dbReference type="NCBI Taxonomy" id="453960"/>
    <lineage>
        <taxon>Bacteria</taxon>
        <taxon>Bacillati</taxon>
        <taxon>Bacillota</taxon>
        <taxon>Clostridia</taxon>
        <taxon>Eubacteriales</taxon>
        <taxon>Clostridiales Family XVII. Incertae Sedis</taxon>
        <taxon>Sulfobacillus</taxon>
    </lineage>
</organism>
<name>A0A2T2X8J9_9FIRM</name>
<comment type="caution">
    <text evidence="1">The sequence shown here is derived from an EMBL/GenBank/DDBJ whole genome shotgun (WGS) entry which is preliminary data.</text>
</comment>
<protein>
    <recommendedName>
        <fullName evidence="3">IPT/TIG domain-containing protein</fullName>
    </recommendedName>
</protein>
<dbReference type="InterPro" id="IPR014756">
    <property type="entry name" value="Ig_E-set"/>
</dbReference>
<accession>A0A2T2X8J9</accession>
<dbReference type="SUPFAM" id="SSF81296">
    <property type="entry name" value="E set domains"/>
    <property type="match status" value="2"/>
</dbReference>
<dbReference type="InterPro" id="IPR013783">
    <property type="entry name" value="Ig-like_fold"/>
</dbReference>
<gene>
    <name evidence="1" type="ORF">C7B43_04710</name>
</gene>
<dbReference type="Gene3D" id="2.60.40.10">
    <property type="entry name" value="Immunoglobulins"/>
    <property type="match status" value="2"/>
</dbReference>
<dbReference type="AlphaFoldDB" id="A0A2T2X8J9"/>
<reference evidence="1 2" key="1">
    <citation type="journal article" date="2014" name="BMC Genomics">
        <title>Comparison of environmental and isolate Sulfobacillus genomes reveals diverse carbon, sulfur, nitrogen, and hydrogen metabolisms.</title>
        <authorList>
            <person name="Justice N.B."/>
            <person name="Norman A."/>
            <person name="Brown C.T."/>
            <person name="Singh A."/>
            <person name="Thomas B.C."/>
            <person name="Banfield J.F."/>
        </authorList>
    </citation>
    <scope>NUCLEOTIDE SEQUENCE [LARGE SCALE GENOMIC DNA]</scope>
    <source>
        <strain evidence="1">AMDSBA1</strain>
    </source>
</reference>
<dbReference type="Proteomes" id="UP000242699">
    <property type="component" value="Unassembled WGS sequence"/>
</dbReference>
<evidence type="ECO:0008006" key="3">
    <source>
        <dbReference type="Google" id="ProtNLM"/>
    </source>
</evidence>
<proteinExistence type="predicted"/>
<dbReference type="EMBL" id="PXYT01000007">
    <property type="protein sequence ID" value="PSR30776.1"/>
    <property type="molecule type" value="Genomic_DNA"/>
</dbReference>